<reference evidence="2 3" key="2">
    <citation type="journal article" date="2013" name="Plant Cell Physiol.">
        <title>Rice Annotation Project Database (RAP-DB): an integrative and interactive database for rice genomics.</title>
        <authorList>
            <person name="Sakai H."/>
            <person name="Lee S.S."/>
            <person name="Tanaka T."/>
            <person name="Numa H."/>
            <person name="Kim J."/>
            <person name="Kawahara Y."/>
            <person name="Wakimoto H."/>
            <person name="Yang C.C."/>
            <person name="Iwamoto M."/>
            <person name="Abe T."/>
            <person name="Yamada Y."/>
            <person name="Muto A."/>
            <person name="Inokuchi H."/>
            <person name="Ikemura T."/>
            <person name="Matsumoto T."/>
            <person name="Sasaki T."/>
            <person name="Itoh T."/>
        </authorList>
    </citation>
    <scope>NUCLEOTIDE SEQUENCE [LARGE SCALE GENOMIC DNA]</scope>
    <source>
        <strain evidence="3">cv. Nipponbare</strain>
    </source>
</reference>
<gene>
    <name evidence="2" type="ordered locus">Os11g0467966</name>
    <name evidence="2" type="ORF">OSNPB_110467966</name>
</gene>
<organism evidence="2 3">
    <name type="scientific">Oryza sativa subsp. japonica</name>
    <name type="common">Rice</name>
    <dbReference type="NCBI Taxonomy" id="39947"/>
    <lineage>
        <taxon>Eukaryota</taxon>
        <taxon>Viridiplantae</taxon>
        <taxon>Streptophyta</taxon>
        <taxon>Embryophyta</taxon>
        <taxon>Tracheophyta</taxon>
        <taxon>Spermatophyta</taxon>
        <taxon>Magnoliopsida</taxon>
        <taxon>Liliopsida</taxon>
        <taxon>Poales</taxon>
        <taxon>Poaceae</taxon>
        <taxon>BOP clade</taxon>
        <taxon>Oryzoideae</taxon>
        <taxon>Oryzeae</taxon>
        <taxon>Oryzinae</taxon>
        <taxon>Oryza</taxon>
        <taxon>Oryza sativa</taxon>
    </lineage>
</organism>
<evidence type="ECO:0000313" key="2">
    <source>
        <dbReference type="EMBL" id="BAT13978.1"/>
    </source>
</evidence>
<dbReference type="InParanoid" id="A0A0N7KSW8"/>
<feature type="compositionally biased region" description="Basic and acidic residues" evidence="1">
    <location>
        <begin position="35"/>
        <end position="58"/>
    </location>
</feature>
<dbReference type="Gramene" id="Os11t0467966-00">
    <property type="protein sequence ID" value="Os11t0467966-00"/>
    <property type="gene ID" value="Os11g0467966"/>
</dbReference>
<reference evidence="3" key="1">
    <citation type="journal article" date="2005" name="Nature">
        <title>The map-based sequence of the rice genome.</title>
        <authorList>
            <consortium name="International rice genome sequencing project (IRGSP)"/>
            <person name="Matsumoto T."/>
            <person name="Wu J."/>
            <person name="Kanamori H."/>
            <person name="Katayose Y."/>
            <person name="Fujisawa M."/>
            <person name="Namiki N."/>
            <person name="Mizuno H."/>
            <person name="Yamamoto K."/>
            <person name="Antonio B.A."/>
            <person name="Baba T."/>
            <person name="Sakata K."/>
            <person name="Nagamura Y."/>
            <person name="Aoki H."/>
            <person name="Arikawa K."/>
            <person name="Arita K."/>
            <person name="Bito T."/>
            <person name="Chiden Y."/>
            <person name="Fujitsuka N."/>
            <person name="Fukunaka R."/>
            <person name="Hamada M."/>
            <person name="Harada C."/>
            <person name="Hayashi A."/>
            <person name="Hijishita S."/>
            <person name="Honda M."/>
            <person name="Hosokawa S."/>
            <person name="Ichikawa Y."/>
            <person name="Idonuma A."/>
            <person name="Iijima M."/>
            <person name="Ikeda M."/>
            <person name="Ikeno M."/>
            <person name="Ito K."/>
            <person name="Ito S."/>
            <person name="Ito T."/>
            <person name="Ito Y."/>
            <person name="Ito Y."/>
            <person name="Iwabuchi A."/>
            <person name="Kamiya K."/>
            <person name="Karasawa W."/>
            <person name="Kurita K."/>
            <person name="Katagiri S."/>
            <person name="Kikuta A."/>
            <person name="Kobayashi H."/>
            <person name="Kobayashi N."/>
            <person name="Machita K."/>
            <person name="Maehara T."/>
            <person name="Masukawa M."/>
            <person name="Mizubayashi T."/>
            <person name="Mukai Y."/>
            <person name="Nagasaki H."/>
            <person name="Nagata Y."/>
            <person name="Naito S."/>
            <person name="Nakashima M."/>
            <person name="Nakama Y."/>
            <person name="Nakamichi Y."/>
            <person name="Nakamura M."/>
            <person name="Meguro A."/>
            <person name="Negishi M."/>
            <person name="Ohta I."/>
            <person name="Ohta T."/>
            <person name="Okamoto M."/>
            <person name="Ono N."/>
            <person name="Saji S."/>
            <person name="Sakaguchi M."/>
            <person name="Sakai K."/>
            <person name="Shibata M."/>
            <person name="Shimokawa T."/>
            <person name="Song J."/>
            <person name="Takazaki Y."/>
            <person name="Terasawa K."/>
            <person name="Tsugane M."/>
            <person name="Tsuji K."/>
            <person name="Ueda S."/>
            <person name="Waki K."/>
            <person name="Yamagata H."/>
            <person name="Yamamoto M."/>
            <person name="Yamamoto S."/>
            <person name="Yamane H."/>
            <person name="Yoshiki S."/>
            <person name="Yoshihara R."/>
            <person name="Yukawa K."/>
            <person name="Zhong H."/>
            <person name="Yano M."/>
            <person name="Yuan Q."/>
            <person name="Ouyang S."/>
            <person name="Liu J."/>
            <person name="Jones K.M."/>
            <person name="Gansberger K."/>
            <person name="Moffat K."/>
            <person name="Hill J."/>
            <person name="Bera J."/>
            <person name="Fadrosh D."/>
            <person name="Jin S."/>
            <person name="Johri S."/>
            <person name="Kim M."/>
            <person name="Overton L."/>
            <person name="Reardon M."/>
            <person name="Tsitrin T."/>
            <person name="Vuong H."/>
            <person name="Weaver B."/>
            <person name="Ciecko A."/>
            <person name="Tallon L."/>
            <person name="Jackson J."/>
            <person name="Pai G."/>
            <person name="Aken S.V."/>
            <person name="Utterback T."/>
            <person name="Reidmuller S."/>
            <person name="Feldblyum T."/>
            <person name="Hsiao J."/>
            <person name="Zismann V."/>
            <person name="Iobst S."/>
            <person name="de Vazeille A.R."/>
            <person name="Buell C.R."/>
            <person name="Ying K."/>
            <person name="Li Y."/>
            <person name="Lu T."/>
            <person name="Huang Y."/>
            <person name="Zhao Q."/>
            <person name="Feng Q."/>
            <person name="Zhang L."/>
            <person name="Zhu J."/>
            <person name="Weng Q."/>
            <person name="Mu J."/>
            <person name="Lu Y."/>
            <person name="Fan D."/>
            <person name="Liu Y."/>
            <person name="Guan J."/>
            <person name="Zhang Y."/>
            <person name="Yu S."/>
            <person name="Liu X."/>
            <person name="Zhang Y."/>
            <person name="Hong G."/>
            <person name="Han B."/>
            <person name="Choisne N."/>
            <person name="Demange N."/>
            <person name="Orjeda G."/>
            <person name="Samain S."/>
            <person name="Cattolico L."/>
            <person name="Pelletier E."/>
            <person name="Couloux A."/>
            <person name="Segurens B."/>
            <person name="Wincker P."/>
            <person name="D'Hont A."/>
            <person name="Scarpelli C."/>
            <person name="Weissenbach J."/>
            <person name="Salanoubat M."/>
            <person name="Quetier F."/>
            <person name="Yu Y."/>
            <person name="Kim H.R."/>
            <person name="Rambo T."/>
            <person name="Currie J."/>
            <person name="Collura K."/>
            <person name="Luo M."/>
            <person name="Yang T."/>
            <person name="Ammiraju J.S.S."/>
            <person name="Engler F."/>
            <person name="Soderlund C."/>
            <person name="Wing R.A."/>
            <person name="Palmer L.E."/>
            <person name="de la Bastide M."/>
            <person name="Spiegel L."/>
            <person name="Nascimento L."/>
            <person name="Zutavern T."/>
            <person name="O'Shaughnessy A."/>
            <person name="Dike S."/>
            <person name="Dedhia N."/>
            <person name="Preston R."/>
            <person name="Balija V."/>
            <person name="McCombie W.R."/>
            <person name="Chow T."/>
            <person name="Chen H."/>
            <person name="Chung M."/>
            <person name="Chen C."/>
            <person name="Shaw J."/>
            <person name="Wu H."/>
            <person name="Hsiao K."/>
            <person name="Chao Y."/>
            <person name="Chu M."/>
            <person name="Cheng C."/>
            <person name="Hour A."/>
            <person name="Lee P."/>
            <person name="Lin S."/>
            <person name="Lin Y."/>
            <person name="Liou J."/>
            <person name="Liu S."/>
            <person name="Hsing Y."/>
            <person name="Raghuvanshi S."/>
            <person name="Mohanty A."/>
            <person name="Bharti A.K."/>
            <person name="Gaur A."/>
            <person name="Gupta V."/>
            <person name="Kumar D."/>
            <person name="Ravi V."/>
            <person name="Vij S."/>
            <person name="Kapur A."/>
            <person name="Khurana P."/>
            <person name="Khurana P."/>
            <person name="Khurana J.P."/>
            <person name="Tyagi A.K."/>
            <person name="Gaikwad K."/>
            <person name="Singh A."/>
            <person name="Dalal V."/>
            <person name="Srivastava S."/>
            <person name="Dixit A."/>
            <person name="Pal A.K."/>
            <person name="Ghazi I.A."/>
            <person name="Yadav M."/>
            <person name="Pandit A."/>
            <person name="Bhargava A."/>
            <person name="Sureshbabu K."/>
            <person name="Batra K."/>
            <person name="Sharma T.R."/>
            <person name="Mohapatra T."/>
            <person name="Singh N.K."/>
            <person name="Messing J."/>
            <person name="Nelson A.B."/>
            <person name="Fuks G."/>
            <person name="Kavchok S."/>
            <person name="Keizer G."/>
            <person name="Linton E."/>
            <person name="Llaca V."/>
            <person name="Song R."/>
            <person name="Tanyolac B."/>
            <person name="Young S."/>
            <person name="Ho-Il K."/>
            <person name="Hahn J.H."/>
            <person name="Sangsakoo G."/>
            <person name="Vanavichit A."/>
            <person name="de Mattos Luiz.A.T."/>
            <person name="Zimmer P.D."/>
            <person name="Malone G."/>
            <person name="Dellagostin O."/>
            <person name="de Oliveira A.C."/>
            <person name="Bevan M."/>
            <person name="Bancroft I."/>
            <person name="Minx P."/>
            <person name="Cordum H."/>
            <person name="Wilson R."/>
            <person name="Cheng Z."/>
            <person name="Jin W."/>
            <person name="Jiang J."/>
            <person name="Leong S.A."/>
            <person name="Iwama H."/>
            <person name="Gojobori T."/>
            <person name="Itoh T."/>
            <person name="Niimura Y."/>
            <person name="Fujii Y."/>
            <person name="Habara T."/>
            <person name="Sakai H."/>
            <person name="Sato Y."/>
            <person name="Wilson G."/>
            <person name="Kumar K."/>
            <person name="McCouch S."/>
            <person name="Juretic N."/>
            <person name="Hoen D."/>
            <person name="Wright S."/>
            <person name="Bruskiewich R."/>
            <person name="Bureau T."/>
            <person name="Miyao A."/>
            <person name="Hirochika H."/>
            <person name="Nishikawa T."/>
            <person name="Kadowaki K."/>
            <person name="Sugiura M."/>
            <person name="Burr B."/>
            <person name="Sasaki T."/>
        </authorList>
    </citation>
    <scope>NUCLEOTIDE SEQUENCE [LARGE SCALE GENOMIC DNA]</scope>
    <source>
        <strain evidence="3">cv. Nipponbare</strain>
    </source>
</reference>
<accession>A0A0N7KSW8</accession>
<reference evidence="2 3" key="3">
    <citation type="journal article" date="2013" name="Rice">
        <title>Improvement of the Oryza sativa Nipponbare reference genome using next generation sequence and optical map data.</title>
        <authorList>
            <person name="Kawahara Y."/>
            <person name="de la Bastide M."/>
            <person name="Hamilton J.P."/>
            <person name="Kanamori H."/>
            <person name="McCombie W.R."/>
            <person name="Ouyang S."/>
            <person name="Schwartz D.C."/>
            <person name="Tanaka T."/>
            <person name="Wu J."/>
            <person name="Zhou S."/>
            <person name="Childs K.L."/>
            <person name="Davidson R.M."/>
            <person name="Lin H."/>
            <person name="Quesada-Ocampo L."/>
            <person name="Vaillancourt B."/>
            <person name="Sakai H."/>
            <person name="Lee S.S."/>
            <person name="Kim J."/>
            <person name="Numa H."/>
            <person name="Itoh T."/>
            <person name="Buell C.R."/>
            <person name="Matsumoto T."/>
        </authorList>
    </citation>
    <scope>NUCLEOTIDE SEQUENCE [LARGE SCALE GENOMIC DNA]</scope>
    <source>
        <strain evidence="3">cv. Nipponbare</strain>
    </source>
</reference>
<proteinExistence type="predicted"/>
<evidence type="ECO:0000313" key="3">
    <source>
        <dbReference type="Proteomes" id="UP000059680"/>
    </source>
</evidence>
<sequence>MLRNPDSTFTSPPPPSPRHGGAPVFGHPLGGGDGAAERDKHVAPPESPHHLVGGHRDVPGPAGASAVRRLHARHGGVRR</sequence>
<protein>
    <submittedName>
        <fullName evidence="2">Os11g0467966 protein</fullName>
    </submittedName>
</protein>
<evidence type="ECO:0000256" key="1">
    <source>
        <dbReference type="SAM" id="MobiDB-lite"/>
    </source>
</evidence>
<name>A0A0N7KSW8_ORYSJ</name>
<feature type="compositionally biased region" description="Polar residues" evidence="1">
    <location>
        <begin position="1"/>
        <end position="10"/>
    </location>
</feature>
<dbReference type="PaxDb" id="39947-A0A0N7KSW8"/>
<dbReference type="Proteomes" id="UP000059680">
    <property type="component" value="Chromosome 11"/>
</dbReference>
<keyword evidence="3" id="KW-1185">Reference proteome</keyword>
<dbReference type="AlphaFoldDB" id="A0A0N7KSW8"/>
<dbReference type="EMBL" id="AP014967">
    <property type="protein sequence ID" value="BAT13978.1"/>
    <property type="molecule type" value="Genomic_DNA"/>
</dbReference>
<feature type="region of interest" description="Disordered" evidence="1">
    <location>
        <begin position="1"/>
        <end position="65"/>
    </location>
</feature>